<protein>
    <submittedName>
        <fullName evidence="3">Sodium/dicarboxylate symporter-related</fullName>
    </submittedName>
</protein>
<dbReference type="EMBL" id="DF143232">
    <property type="protein sequence ID" value="GAA52027.1"/>
    <property type="molecule type" value="Genomic_DNA"/>
</dbReference>
<evidence type="ECO:0000313" key="4">
    <source>
        <dbReference type="Proteomes" id="UP000008909"/>
    </source>
</evidence>
<keyword evidence="2" id="KW-0812">Transmembrane</keyword>
<reference evidence="3" key="1">
    <citation type="journal article" date="2011" name="Genome Biol.">
        <title>The draft genome of the carcinogenic human liver fluke Clonorchis sinensis.</title>
        <authorList>
            <person name="Wang X."/>
            <person name="Chen W."/>
            <person name="Huang Y."/>
            <person name="Sun J."/>
            <person name="Men J."/>
            <person name="Liu H."/>
            <person name="Luo F."/>
            <person name="Guo L."/>
            <person name="Lv X."/>
            <person name="Deng C."/>
            <person name="Zhou C."/>
            <person name="Fan Y."/>
            <person name="Li X."/>
            <person name="Huang L."/>
            <person name="Hu Y."/>
            <person name="Liang C."/>
            <person name="Hu X."/>
            <person name="Xu J."/>
            <person name="Yu X."/>
        </authorList>
    </citation>
    <scope>NUCLEOTIDE SEQUENCE [LARGE SCALE GENOMIC DNA]</scope>
    <source>
        <strain evidence="3">Henan</strain>
    </source>
</reference>
<proteinExistence type="predicted"/>
<dbReference type="Proteomes" id="UP000008909">
    <property type="component" value="Unassembled WGS sequence"/>
</dbReference>
<reference key="2">
    <citation type="submission" date="2011-10" db="EMBL/GenBank/DDBJ databases">
        <title>The genome and transcriptome sequence of Clonorchis sinensis provide insights into the carcinogenic liver fluke.</title>
        <authorList>
            <person name="Wang X."/>
            <person name="Huang Y."/>
            <person name="Chen W."/>
            <person name="Liu H."/>
            <person name="Guo L."/>
            <person name="Chen Y."/>
            <person name="Luo F."/>
            <person name="Zhou W."/>
            <person name="Sun J."/>
            <person name="Mao Q."/>
            <person name="Liang P."/>
            <person name="Zhou C."/>
            <person name="Tian Y."/>
            <person name="Men J."/>
            <person name="Lv X."/>
            <person name="Huang L."/>
            <person name="Zhou J."/>
            <person name="Hu Y."/>
            <person name="Li R."/>
            <person name="Zhang F."/>
            <person name="Lei H."/>
            <person name="Li X."/>
            <person name="Hu X."/>
            <person name="Liang C."/>
            <person name="Xu J."/>
            <person name="Wu Z."/>
            <person name="Yu X."/>
        </authorList>
    </citation>
    <scope>NUCLEOTIDE SEQUENCE</scope>
    <source>
        <strain>Henan</strain>
    </source>
</reference>
<dbReference type="AlphaFoldDB" id="G7YGE4"/>
<keyword evidence="2" id="KW-0472">Membrane</keyword>
<name>G7YGE4_CLOSI</name>
<evidence type="ECO:0000313" key="3">
    <source>
        <dbReference type="EMBL" id="GAA52027.1"/>
    </source>
</evidence>
<evidence type="ECO:0000256" key="2">
    <source>
        <dbReference type="SAM" id="Phobius"/>
    </source>
</evidence>
<gene>
    <name evidence="3" type="ORF">CLF_107241</name>
</gene>
<feature type="region of interest" description="Disordered" evidence="1">
    <location>
        <begin position="43"/>
        <end position="72"/>
    </location>
</feature>
<organism evidence="3 4">
    <name type="scientific">Clonorchis sinensis</name>
    <name type="common">Chinese liver fluke</name>
    <dbReference type="NCBI Taxonomy" id="79923"/>
    <lineage>
        <taxon>Eukaryota</taxon>
        <taxon>Metazoa</taxon>
        <taxon>Spiralia</taxon>
        <taxon>Lophotrochozoa</taxon>
        <taxon>Platyhelminthes</taxon>
        <taxon>Trematoda</taxon>
        <taxon>Digenea</taxon>
        <taxon>Opisthorchiida</taxon>
        <taxon>Opisthorchiata</taxon>
        <taxon>Opisthorchiidae</taxon>
        <taxon>Clonorchis</taxon>
    </lineage>
</organism>
<keyword evidence="2" id="KW-1133">Transmembrane helix</keyword>
<feature type="region of interest" description="Disordered" evidence="1">
    <location>
        <begin position="18"/>
        <end position="37"/>
    </location>
</feature>
<keyword evidence="4" id="KW-1185">Reference proteome</keyword>
<evidence type="ECO:0000256" key="1">
    <source>
        <dbReference type="SAM" id="MobiDB-lite"/>
    </source>
</evidence>
<feature type="transmembrane region" description="Helical" evidence="2">
    <location>
        <begin position="218"/>
        <end position="244"/>
    </location>
</feature>
<sequence>MLRFVDSPVTVVKGAAIGEGAPSKQPPMVTNSTGEKSSLACFRTQKASQRRSQTRRPRNRRSKSRPSSNAILAKFDDQVNARRKCFTIKANECTIRLQLNTSSDIATVSLDKALRKRKLHKVAPQPNTTLATCICATSLYINQPSQDTVCPSFSRNKPNGLFMGANCPISMKVYVTGRPIIRSDYCNDRFDFLNNEHQVIIAFSSVAARLNPASQGKIALLTFAYCVFMNITGSFLGLVTTSLINPGKDSFSDI</sequence>
<feature type="compositionally biased region" description="Basic residues" evidence="1">
    <location>
        <begin position="48"/>
        <end position="64"/>
    </location>
</feature>
<accession>G7YGE4</accession>